<gene>
    <name evidence="2" type="ORF">GCM10022214_60180</name>
</gene>
<feature type="region of interest" description="Disordered" evidence="1">
    <location>
        <begin position="104"/>
        <end position="145"/>
    </location>
</feature>
<accession>A0ABP7WKS6</accession>
<keyword evidence="3" id="KW-1185">Reference proteome</keyword>
<dbReference type="EMBL" id="BAAAZG010000047">
    <property type="protein sequence ID" value="GAA4091168.1"/>
    <property type="molecule type" value="Genomic_DNA"/>
</dbReference>
<evidence type="ECO:0000256" key="1">
    <source>
        <dbReference type="SAM" id="MobiDB-lite"/>
    </source>
</evidence>
<organism evidence="2 3">
    <name type="scientific">Actinomadura miaoliensis</name>
    <dbReference type="NCBI Taxonomy" id="430685"/>
    <lineage>
        <taxon>Bacteria</taxon>
        <taxon>Bacillati</taxon>
        <taxon>Actinomycetota</taxon>
        <taxon>Actinomycetes</taxon>
        <taxon>Streptosporangiales</taxon>
        <taxon>Thermomonosporaceae</taxon>
        <taxon>Actinomadura</taxon>
    </lineage>
</organism>
<protein>
    <submittedName>
        <fullName evidence="2">DUF3499 domain-containing protein</fullName>
    </submittedName>
</protein>
<name>A0ABP7WKS6_9ACTN</name>
<evidence type="ECO:0000313" key="2">
    <source>
        <dbReference type="EMBL" id="GAA4091168.1"/>
    </source>
</evidence>
<reference evidence="3" key="1">
    <citation type="journal article" date="2019" name="Int. J. Syst. Evol. Microbiol.">
        <title>The Global Catalogue of Microorganisms (GCM) 10K type strain sequencing project: providing services to taxonomists for standard genome sequencing and annotation.</title>
        <authorList>
            <consortium name="The Broad Institute Genomics Platform"/>
            <consortium name="The Broad Institute Genome Sequencing Center for Infectious Disease"/>
            <person name="Wu L."/>
            <person name="Ma J."/>
        </authorList>
    </citation>
    <scope>NUCLEOTIDE SEQUENCE [LARGE SCALE GENOMIC DNA]</scope>
    <source>
        <strain evidence="3">JCM 16702</strain>
    </source>
</reference>
<comment type="caution">
    <text evidence="2">The sequence shown here is derived from an EMBL/GenBank/DDBJ whole genome shotgun (WGS) entry which is preliminary data.</text>
</comment>
<dbReference type="InterPro" id="IPR021888">
    <property type="entry name" value="DUF3499"/>
</dbReference>
<dbReference type="Proteomes" id="UP001500683">
    <property type="component" value="Unassembled WGS sequence"/>
</dbReference>
<proteinExistence type="predicted"/>
<evidence type="ECO:0000313" key="3">
    <source>
        <dbReference type="Proteomes" id="UP001500683"/>
    </source>
</evidence>
<dbReference type="Pfam" id="PF12005">
    <property type="entry name" value="DUF3499"/>
    <property type="match status" value="1"/>
</dbReference>
<feature type="compositionally biased region" description="Basic and acidic residues" evidence="1">
    <location>
        <begin position="131"/>
        <end position="145"/>
    </location>
</feature>
<sequence>MPSGGGGGGGSGVRSAIVSPVRICSRTACKAPAVFTLTYVYRDSTAVLGPLATYAEPHCYDLCAEHSERLTAPMGWELVRLPVEEQTEPSADDLEALADAVREAAKPVPGGRQEPVGQGTEIGRRGHLRVLRSEPSETHQKTGQD</sequence>